<keyword evidence="8" id="KW-0677">Repeat</keyword>
<dbReference type="FunFam" id="1.20.120.1750:FF:000110">
    <property type="entry name" value="RBR-type E3 ubiquitin transferase"/>
    <property type="match status" value="1"/>
</dbReference>
<keyword evidence="7" id="KW-0479">Metal-binding</keyword>
<dbReference type="GO" id="GO:0000151">
    <property type="term" value="C:ubiquitin ligase complex"/>
    <property type="evidence" value="ECO:0007669"/>
    <property type="project" value="TreeGrafter"/>
</dbReference>
<dbReference type="InterPro" id="IPR047548">
    <property type="entry name" value="Rcat_RBR_RNF14"/>
</dbReference>
<accession>A0AAV0UA78</accession>
<evidence type="ECO:0000256" key="1">
    <source>
        <dbReference type="ARBA" id="ARBA00001798"/>
    </source>
</evidence>
<dbReference type="GO" id="GO:0005737">
    <property type="term" value="C:cytoplasm"/>
    <property type="evidence" value="ECO:0007669"/>
    <property type="project" value="UniProtKB-ARBA"/>
</dbReference>
<name>A0AAV0UA78_9STRA</name>
<dbReference type="InterPro" id="IPR051628">
    <property type="entry name" value="LUBAC_E3_Ligases"/>
</dbReference>
<comment type="catalytic activity">
    <reaction evidence="1">
        <text>[E2 ubiquitin-conjugating enzyme]-S-ubiquitinyl-L-cysteine + [acceptor protein]-L-lysine = [E2 ubiquitin-conjugating enzyme]-L-cysteine + [acceptor protein]-N(6)-ubiquitinyl-L-lysine.</text>
        <dbReference type="EC" id="2.3.2.31"/>
    </reaction>
</comment>
<dbReference type="Pfam" id="PF22191">
    <property type="entry name" value="IBR_1"/>
    <property type="match status" value="1"/>
</dbReference>
<dbReference type="Gene3D" id="3.30.40.10">
    <property type="entry name" value="Zinc/RING finger domain, C3HC4 (zinc finger)"/>
    <property type="match status" value="1"/>
</dbReference>
<evidence type="ECO:0000313" key="19">
    <source>
        <dbReference type="EMBL" id="CAI5733820.1"/>
    </source>
</evidence>
<comment type="pathway">
    <text evidence="3">Protein modification; protein ubiquitination.</text>
</comment>
<keyword evidence="10" id="KW-0833">Ubl conjugation pathway</keyword>
<dbReference type="Proteomes" id="UP001157938">
    <property type="component" value="Unassembled WGS sequence"/>
</dbReference>
<keyword evidence="9 14" id="KW-0863">Zinc-finger</keyword>
<feature type="domain" description="RING-type" evidence="17">
    <location>
        <begin position="248"/>
        <end position="461"/>
    </location>
</feature>
<evidence type="ECO:0000256" key="5">
    <source>
        <dbReference type="ARBA" id="ARBA00022679"/>
    </source>
</evidence>
<evidence type="ECO:0000256" key="11">
    <source>
        <dbReference type="ARBA" id="ARBA00022833"/>
    </source>
</evidence>
<dbReference type="Pfam" id="PF00097">
    <property type="entry name" value="zf-C3HC4"/>
    <property type="match status" value="1"/>
</dbReference>
<dbReference type="GO" id="GO:0061630">
    <property type="term" value="F:ubiquitin protein ligase activity"/>
    <property type="evidence" value="ECO:0007669"/>
    <property type="project" value="UniProtKB-EC"/>
</dbReference>
<dbReference type="PANTHER" id="PTHR22770">
    <property type="entry name" value="UBIQUITIN CONJUGATING ENZYME 7 INTERACTING PROTEIN-RELATED"/>
    <property type="match status" value="1"/>
</dbReference>
<dbReference type="InterPro" id="IPR017907">
    <property type="entry name" value="Znf_RING_CS"/>
</dbReference>
<dbReference type="PROSITE" id="PS51873">
    <property type="entry name" value="TRIAD"/>
    <property type="match status" value="1"/>
</dbReference>
<reference evidence="18 20" key="1">
    <citation type="submission" date="2021-11" db="EMBL/GenBank/DDBJ databases">
        <authorList>
            <person name="Islam A."/>
            <person name="Islam S."/>
            <person name="Flora M.S."/>
            <person name="Rahman M."/>
            <person name="Ziaur R.M."/>
            <person name="Epstein J.H."/>
            <person name="Hassan M."/>
            <person name="Klassen M."/>
            <person name="Woodard K."/>
            <person name="Webb A."/>
            <person name="Webby R.J."/>
            <person name="El Zowalaty M.E."/>
        </authorList>
    </citation>
    <scope>NUCLEOTIDE SEQUENCE [LARGE SCALE GENOMIC DNA]</scope>
    <source>
        <strain evidence="18">Pf1</strain>
    </source>
</reference>
<evidence type="ECO:0000256" key="7">
    <source>
        <dbReference type="ARBA" id="ARBA00022723"/>
    </source>
</evidence>
<dbReference type="PANTHER" id="PTHR22770:SF13">
    <property type="entry name" value="RING-TYPE DOMAIN-CONTAINING PROTEIN"/>
    <property type="match status" value="1"/>
</dbReference>
<evidence type="ECO:0000256" key="4">
    <source>
        <dbReference type="ARBA" id="ARBA00012251"/>
    </source>
</evidence>
<dbReference type="SUPFAM" id="SSF57850">
    <property type="entry name" value="RING/U-box"/>
    <property type="match status" value="2"/>
</dbReference>
<evidence type="ECO:0000256" key="14">
    <source>
        <dbReference type="PROSITE-ProRule" id="PRU00175"/>
    </source>
</evidence>
<evidence type="ECO:0000256" key="3">
    <source>
        <dbReference type="ARBA" id="ARBA00004906"/>
    </source>
</evidence>
<dbReference type="GO" id="GO:0097039">
    <property type="term" value="P:protein linear polyubiquitination"/>
    <property type="evidence" value="ECO:0007669"/>
    <property type="project" value="TreeGrafter"/>
</dbReference>
<evidence type="ECO:0000256" key="13">
    <source>
        <dbReference type="ARBA" id="ARBA00023136"/>
    </source>
</evidence>
<keyword evidence="6 15" id="KW-0812">Transmembrane</keyword>
<keyword evidence="5" id="KW-0808">Transferase</keyword>
<keyword evidence="12 15" id="KW-1133">Transmembrane helix</keyword>
<feature type="transmembrane region" description="Helical" evidence="15">
    <location>
        <begin position="481"/>
        <end position="507"/>
    </location>
</feature>
<evidence type="ECO:0000256" key="6">
    <source>
        <dbReference type="ARBA" id="ARBA00022692"/>
    </source>
</evidence>
<dbReference type="GO" id="GO:0043161">
    <property type="term" value="P:proteasome-mediated ubiquitin-dependent protein catabolic process"/>
    <property type="evidence" value="ECO:0007669"/>
    <property type="project" value="TreeGrafter"/>
</dbReference>
<proteinExistence type="predicted"/>
<evidence type="ECO:0000259" key="16">
    <source>
        <dbReference type="PROSITE" id="PS50089"/>
    </source>
</evidence>
<gene>
    <name evidence="18" type="ORF">PFR001_LOCUS2272</name>
    <name evidence="19" type="ORF">PFR002_LOCUS7302</name>
</gene>
<dbReference type="InterPro" id="IPR018957">
    <property type="entry name" value="Znf_C3HC4_RING-type"/>
</dbReference>
<organism evidence="19 21">
    <name type="scientific">Peronospora farinosa</name>
    <dbReference type="NCBI Taxonomy" id="134698"/>
    <lineage>
        <taxon>Eukaryota</taxon>
        <taxon>Sar</taxon>
        <taxon>Stramenopiles</taxon>
        <taxon>Oomycota</taxon>
        <taxon>Peronosporomycetes</taxon>
        <taxon>Peronosporales</taxon>
        <taxon>Peronosporaceae</taxon>
        <taxon>Peronospora</taxon>
    </lineage>
</organism>
<evidence type="ECO:0000256" key="9">
    <source>
        <dbReference type="ARBA" id="ARBA00022771"/>
    </source>
</evidence>
<evidence type="ECO:0000313" key="20">
    <source>
        <dbReference type="Proteomes" id="UP001157938"/>
    </source>
</evidence>
<dbReference type="FunFam" id="3.30.40.10:FF:000051">
    <property type="entry name" value="RBR-type E3 ubiquitin transferase"/>
    <property type="match status" value="1"/>
</dbReference>
<evidence type="ECO:0000256" key="10">
    <source>
        <dbReference type="ARBA" id="ARBA00022786"/>
    </source>
</evidence>
<dbReference type="InterPro" id="IPR001841">
    <property type="entry name" value="Znf_RING"/>
</dbReference>
<comment type="caution">
    <text evidence="19">The sequence shown here is derived from an EMBL/GenBank/DDBJ whole genome shotgun (WGS) entry which is preliminary data.</text>
</comment>
<dbReference type="CDD" id="cd20354">
    <property type="entry name" value="Rcat_RBR_RNF14"/>
    <property type="match status" value="1"/>
</dbReference>
<evidence type="ECO:0000256" key="15">
    <source>
        <dbReference type="SAM" id="Phobius"/>
    </source>
</evidence>
<dbReference type="PROSITE" id="PS00518">
    <property type="entry name" value="ZF_RING_1"/>
    <property type="match status" value="1"/>
</dbReference>
<dbReference type="GO" id="GO:0043130">
    <property type="term" value="F:ubiquitin binding"/>
    <property type="evidence" value="ECO:0007669"/>
    <property type="project" value="TreeGrafter"/>
</dbReference>
<evidence type="ECO:0000313" key="18">
    <source>
        <dbReference type="EMBL" id="CAH0486660.1"/>
    </source>
</evidence>
<feature type="transmembrane region" description="Helical" evidence="15">
    <location>
        <begin position="519"/>
        <end position="544"/>
    </location>
</feature>
<keyword evidence="11" id="KW-0862">Zinc</keyword>
<dbReference type="GO" id="GO:0031090">
    <property type="term" value="C:organelle membrane"/>
    <property type="evidence" value="ECO:0007669"/>
    <property type="project" value="UniProtKB-ARBA"/>
</dbReference>
<evidence type="ECO:0000313" key="21">
    <source>
        <dbReference type="Proteomes" id="UP001159659"/>
    </source>
</evidence>
<evidence type="ECO:0000259" key="17">
    <source>
        <dbReference type="PROSITE" id="PS51873"/>
    </source>
</evidence>
<keyword evidence="20" id="KW-1185">Reference proteome</keyword>
<dbReference type="SMART" id="SM00184">
    <property type="entry name" value="RING"/>
    <property type="match status" value="1"/>
</dbReference>
<evidence type="ECO:0000256" key="2">
    <source>
        <dbReference type="ARBA" id="ARBA00004167"/>
    </source>
</evidence>
<evidence type="ECO:0000256" key="12">
    <source>
        <dbReference type="ARBA" id="ARBA00022989"/>
    </source>
</evidence>
<dbReference type="GO" id="GO:0008270">
    <property type="term" value="F:zinc ion binding"/>
    <property type="evidence" value="ECO:0007669"/>
    <property type="project" value="UniProtKB-KW"/>
</dbReference>
<feature type="domain" description="RING-type" evidence="16">
    <location>
        <begin position="252"/>
        <end position="296"/>
    </location>
</feature>
<dbReference type="PROSITE" id="PS50089">
    <property type="entry name" value="ZF_RING_2"/>
    <property type="match status" value="1"/>
</dbReference>
<dbReference type="Proteomes" id="UP001159659">
    <property type="component" value="Unassembled WGS sequence"/>
</dbReference>
<keyword evidence="13 15" id="KW-0472">Membrane</keyword>
<dbReference type="EMBL" id="CAKLBC010000495">
    <property type="protein sequence ID" value="CAH0486660.1"/>
    <property type="molecule type" value="Genomic_DNA"/>
</dbReference>
<dbReference type="InterPro" id="IPR013083">
    <property type="entry name" value="Znf_RING/FYVE/PHD"/>
</dbReference>
<comment type="subcellular location">
    <subcellularLocation>
        <location evidence="2">Membrane</location>
        <topology evidence="2">Single-pass membrane protein</topology>
    </subcellularLocation>
</comment>
<dbReference type="Gene3D" id="1.20.120.1750">
    <property type="match status" value="1"/>
</dbReference>
<sequence>MKPTASTCTRIAHLAALYSSLQQLQTFSNEDERMRWYEQLNKLQWQQEVEQQEAPKAWTDHIASLLIAIEDQIAALPLKSEGHSSRYQVASAAAVKFEPRFIVEENHAQQELELMPPPRGSIPMMENEAMEETGRGSWDQMPRLMRATTGLTLGAMTRSSIRDRGRSLPLSRKRLIELDAAMGDEETSSEDLSVAVAASSQQESIVVEEFVERESVGLYRRQESNSLGRSVPSLLRSMANFLRFSMEETFLCQICYDYAPMNTLYVLSICGHTFCETCLKSYLEFKVKEGQVYPKCFFEKLEDKTTCKADILVNDIRSLVSEEVWQKYSKFKFNKEHELARQCPYCDHSQLCAGSEYPECACEACNGEFCFVHSSAHQGRTCAEYDKKMIAVEKLNNALISKISKPCPGCQNNVEKTGGCNQMKCVICSTSFCWICLKIIDDSVFPEHFQWWNVRGCAGNQMVDFERQGVGHKSIGVALRVLFFVIFGPPAFVLAVVFCVLCCCFYPCTAKSRLTFRQAFTTCFCASGYVLLAPVVLALGLVAIGVVIGGAAAGVAVLVCVSPIVGLMLLFRCDAWHSTFTWRSRSRRSDHVETATADNVENANDQSPRDQTLFLRVSS</sequence>
<evidence type="ECO:0000256" key="8">
    <source>
        <dbReference type="ARBA" id="ARBA00022737"/>
    </source>
</evidence>
<dbReference type="EMBL" id="CANTFK010000943">
    <property type="protein sequence ID" value="CAI5733820.1"/>
    <property type="molecule type" value="Genomic_DNA"/>
</dbReference>
<feature type="transmembrane region" description="Helical" evidence="15">
    <location>
        <begin position="550"/>
        <end position="571"/>
    </location>
</feature>
<dbReference type="AlphaFoldDB" id="A0AAV0UA78"/>
<protein>
    <recommendedName>
        <fullName evidence="4">RBR-type E3 ubiquitin transferase</fullName>
        <ecNumber evidence="4">2.3.2.31</ecNumber>
    </recommendedName>
</protein>
<dbReference type="EC" id="2.3.2.31" evidence="4"/>
<reference evidence="19" key="2">
    <citation type="submission" date="2022-12" db="EMBL/GenBank/DDBJ databases">
        <authorList>
            <person name="Webb A."/>
        </authorList>
    </citation>
    <scope>NUCLEOTIDE SEQUENCE</scope>
    <source>
        <strain evidence="19">Pf2</strain>
    </source>
</reference>
<dbReference type="InterPro" id="IPR044066">
    <property type="entry name" value="TRIAD_supradom"/>
</dbReference>